<dbReference type="GO" id="GO:0015920">
    <property type="term" value="P:lipopolysaccharide transport"/>
    <property type="evidence" value="ECO:0007669"/>
    <property type="project" value="InterPro"/>
</dbReference>
<dbReference type="HAMAP" id="MF_01411">
    <property type="entry name" value="LPS_assembly_LptD"/>
    <property type="match status" value="1"/>
</dbReference>
<reference evidence="2 3" key="1">
    <citation type="submission" date="2017-06" db="EMBL/GenBank/DDBJ databases">
        <title>Sequencing and comparative analysis of myxobacterial genomes.</title>
        <authorList>
            <person name="Rupp O."/>
            <person name="Goesmann A."/>
            <person name="Sogaard-Andersen L."/>
        </authorList>
    </citation>
    <scope>NUCLEOTIDE SEQUENCE [LARGE SCALE GENOMIC DNA]</scope>
    <source>
        <strain evidence="2 3">DSM 52655</strain>
    </source>
</reference>
<gene>
    <name evidence="2" type="ORF">CYFUS_003237</name>
</gene>
<dbReference type="EMBL" id="CP022098">
    <property type="protein sequence ID" value="ATB37812.1"/>
    <property type="molecule type" value="Genomic_DNA"/>
</dbReference>
<protein>
    <submittedName>
        <fullName evidence="2">Outer membrane protein Imp, required for envelope biogenesis</fullName>
    </submittedName>
</protein>
<dbReference type="InterPro" id="IPR020889">
    <property type="entry name" value="LipoPS_assembly_LptD"/>
</dbReference>
<dbReference type="PANTHER" id="PTHR30189">
    <property type="entry name" value="LPS-ASSEMBLY PROTEIN"/>
    <property type="match status" value="1"/>
</dbReference>
<dbReference type="Gene3D" id="2.60.450.10">
    <property type="entry name" value="Lipopolysaccharide (LPS) transport protein A like domain"/>
    <property type="match status" value="1"/>
</dbReference>
<dbReference type="AlphaFoldDB" id="A0A250J2S0"/>
<dbReference type="PANTHER" id="PTHR30189:SF1">
    <property type="entry name" value="LPS-ASSEMBLY PROTEIN LPTD"/>
    <property type="match status" value="1"/>
</dbReference>
<dbReference type="InterPro" id="IPR007543">
    <property type="entry name" value="LptD_C"/>
</dbReference>
<accession>A0A250J2S0</accession>
<dbReference type="InterPro" id="IPR050218">
    <property type="entry name" value="LptD"/>
</dbReference>
<evidence type="ECO:0000313" key="2">
    <source>
        <dbReference type="EMBL" id="ATB37812.1"/>
    </source>
</evidence>
<dbReference type="Pfam" id="PF04453">
    <property type="entry name" value="LptD"/>
    <property type="match status" value="1"/>
</dbReference>
<evidence type="ECO:0000313" key="3">
    <source>
        <dbReference type="Proteomes" id="UP000217257"/>
    </source>
</evidence>
<dbReference type="KEGG" id="cfus:CYFUS_003237"/>
<proteinExistence type="inferred from homology"/>
<dbReference type="GO" id="GO:1990351">
    <property type="term" value="C:transporter complex"/>
    <property type="evidence" value="ECO:0007669"/>
    <property type="project" value="TreeGrafter"/>
</dbReference>
<feature type="domain" description="LptD C-terminal" evidence="1">
    <location>
        <begin position="339"/>
        <end position="599"/>
    </location>
</feature>
<evidence type="ECO:0000259" key="1">
    <source>
        <dbReference type="Pfam" id="PF04453"/>
    </source>
</evidence>
<name>A0A250J2S0_9BACT</name>
<dbReference type="GO" id="GO:0043165">
    <property type="term" value="P:Gram-negative-bacterium-type cell outer membrane assembly"/>
    <property type="evidence" value="ECO:0007669"/>
    <property type="project" value="InterPro"/>
</dbReference>
<dbReference type="GO" id="GO:0009279">
    <property type="term" value="C:cell outer membrane"/>
    <property type="evidence" value="ECO:0007669"/>
    <property type="project" value="InterPro"/>
</dbReference>
<organism evidence="2 3">
    <name type="scientific">Cystobacter fuscus</name>
    <dbReference type="NCBI Taxonomy" id="43"/>
    <lineage>
        <taxon>Bacteria</taxon>
        <taxon>Pseudomonadati</taxon>
        <taxon>Myxococcota</taxon>
        <taxon>Myxococcia</taxon>
        <taxon>Myxococcales</taxon>
        <taxon>Cystobacterineae</taxon>
        <taxon>Archangiaceae</taxon>
        <taxon>Cystobacter</taxon>
    </lineage>
</organism>
<dbReference type="Proteomes" id="UP000217257">
    <property type="component" value="Chromosome"/>
</dbReference>
<dbReference type="RefSeq" id="WP_095986079.1">
    <property type="nucleotide sequence ID" value="NZ_CP022098.1"/>
</dbReference>
<sequence length="849" mass="91540">MSLLMPVAVVLLVSAQLPLSTPLQLPTGETAQLAADDVSYAQEQRVLTARGHAVLSSGPVVLRADEISYDQAHETAVARGNVMLVNGLMAAVADELSVDLESSEAVVQGGLFMEKRGVTPQQLLQAQTPQELRDLGETPVLMSGRRIKRTGDNTYQVEGIALAPCLCGESVPSWRVEASSARVEMGRYASLTLPVVFVRSVPVLAVPWLYLPLSERQSGLLFPRPTSSAISGFGLELPVFITLGRSYDLTLSPGFYLGGGEVDVTRNIGNQDITRKEPQSYGIRGPRLLTEFRYAPAVGTEGRVSLGLLYDLRPVRNPVTAGFFLTDTGDLLRTPRGLRGEASLQHRQDLGGGWYDRIEAFAISDGFYTRDLTADIVARAAQYLSSSGVIYRRGEDQWVGLEVGLRQDIRWGYDLFGRSTVPAGASGSPAITAAPRTFQKLPTLSWVLAERPLGGSRLVGGMRVEFTRLSPLLSLFGDEGLDGHFESDGQWVVPGGTVREPDVAQGNGIFDGADREARDRVDLLPRLSSSFALGSFARLSPALSVRQDFYLGEVTGRTAQRGYPILDLVLDSRLGRTFELGGVSLLHSIEPSITLRYVPIVWGGLPSPGALPDSPGQPYDEIDSALPSTSAGVARRFLHAVVELNQTLHTRRGSSREELLRLSVGQGFDLSRFAPSPGGGPSESDQPLARDTFGRLSARLGRFSGTGVLRYDPNSRQITQLSADFRVDVPHANLYARYDDLLGEGSDRLRRGLDALVGPAPRSAQRAQFLTAGTQATFGVGIGLRYEALLQPQTRTDSPLLQQTFGVSYGPACNCWRVEGLARLARGQACPEFGLNLTVTGVGTFGTGG</sequence>